<reference evidence="1" key="1">
    <citation type="submission" date="2023-04" db="EMBL/GenBank/DDBJ databases">
        <title>Chromosome-level genome of Chaenocephalus aceratus.</title>
        <authorList>
            <person name="Park H."/>
        </authorList>
    </citation>
    <scope>NUCLEOTIDE SEQUENCE</scope>
    <source>
        <strain evidence="1">DE</strain>
        <tissue evidence="1">Muscle</tissue>
    </source>
</reference>
<protein>
    <submittedName>
        <fullName evidence="1">Zinc finger BED domain containing protein 1</fullName>
    </submittedName>
</protein>
<dbReference type="PANTHER" id="PTHR46481:SF4">
    <property type="entry name" value="ZINC FINGER BED DOMAIN-CONTAINING PROTEIN 4"/>
    <property type="match status" value="1"/>
</dbReference>
<dbReference type="AlphaFoldDB" id="A0AAD9FJ91"/>
<dbReference type="SUPFAM" id="SSF53098">
    <property type="entry name" value="Ribonuclease H-like"/>
    <property type="match status" value="1"/>
</dbReference>
<evidence type="ECO:0000313" key="1">
    <source>
        <dbReference type="EMBL" id="KAK1903366.1"/>
    </source>
</evidence>
<gene>
    <name evidence="1" type="ORF">KUDE01_006323</name>
</gene>
<name>A0AAD9FJ91_DISEL</name>
<organism evidence="1 2">
    <name type="scientific">Dissostichus eleginoides</name>
    <name type="common">Patagonian toothfish</name>
    <name type="synonym">Dissostichus amissus</name>
    <dbReference type="NCBI Taxonomy" id="100907"/>
    <lineage>
        <taxon>Eukaryota</taxon>
        <taxon>Metazoa</taxon>
        <taxon>Chordata</taxon>
        <taxon>Craniata</taxon>
        <taxon>Vertebrata</taxon>
        <taxon>Euteleostomi</taxon>
        <taxon>Actinopterygii</taxon>
        <taxon>Neopterygii</taxon>
        <taxon>Teleostei</taxon>
        <taxon>Neoteleostei</taxon>
        <taxon>Acanthomorphata</taxon>
        <taxon>Eupercaria</taxon>
        <taxon>Perciformes</taxon>
        <taxon>Notothenioidei</taxon>
        <taxon>Nototheniidae</taxon>
        <taxon>Dissostichus</taxon>
    </lineage>
</organism>
<dbReference type="PANTHER" id="PTHR46481">
    <property type="entry name" value="ZINC FINGER BED DOMAIN-CONTAINING PROTEIN 4"/>
    <property type="match status" value="1"/>
</dbReference>
<accession>A0AAD9FJ91</accession>
<evidence type="ECO:0000313" key="2">
    <source>
        <dbReference type="Proteomes" id="UP001228049"/>
    </source>
</evidence>
<sequence length="378" mass="42575">MARDLRPFSVVDNGGFRRLVNTLEPKYAIPSRPYFSRTVLPALYKETKAKVTQSLKEAECISITTDGWTSRATQSYITVTAHFMTSEWEMKSFVLQTRPLFTSHTGLNIAEVLKSAVLEWGLNMTSNNNQGIAVVTDNARNMDVAVREAGLSPHIKCFAHTLNLASKAGLNVNRASRLLGRVRRVAAFFHRSSTATAVLATKQGMLNLPAHKLIMDVVTRWNSLLDMLERYLEQQQAIAATLLSTEVRRNAREIDTLEPADITDAEDIVWLLSPLKKATTVLCDESQPTVSLIVPLKHMIEQSMAQCDEDSSTIAQMKRAILKGFTDRYPGEQNKFLQESTALDPRFRSLHQLNDSQREEVFDRLKLKATQMQNQVHI</sequence>
<keyword evidence="2" id="KW-1185">Reference proteome</keyword>
<comment type="caution">
    <text evidence="1">The sequence shown here is derived from an EMBL/GenBank/DDBJ whole genome shotgun (WGS) entry which is preliminary data.</text>
</comment>
<dbReference type="EMBL" id="JASDAP010000005">
    <property type="protein sequence ID" value="KAK1903366.1"/>
    <property type="molecule type" value="Genomic_DNA"/>
</dbReference>
<proteinExistence type="predicted"/>
<dbReference type="Proteomes" id="UP001228049">
    <property type="component" value="Unassembled WGS sequence"/>
</dbReference>
<dbReference type="SUPFAM" id="SSF140996">
    <property type="entry name" value="Hermes dimerisation domain"/>
    <property type="match status" value="1"/>
</dbReference>
<dbReference type="InterPro" id="IPR052035">
    <property type="entry name" value="ZnF_BED_domain_contain"/>
</dbReference>
<dbReference type="InterPro" id="IPR012337">
    <property type="entry name" value="RNaseH-like_sf"/>
</dbReference>